<sequence length="100" mass="11425">METVAPNTKRKEIAEQALAYLELIRQSLEKEEAHRELNRLRLETRRDAMSEDDEALLSNSVENANEEELTSNEVGIGEGTASEDTREMQEVLDRLGFMKT</sequence>
<organism evidence="3 4">
    <name type="scientific">Riccia fluitans</name>
    <dbReference type="NCBI Taxonomy" id="41844"/>
    <lineage>
        <taxon>Eukaryota</taxon>
        <taxon>Viridiplantae</taxon>
        <taxon>Streptophyta</taxon>
        <taxon>Embryophyta</taxon>
        <taxon>Marchantiophyta</taxon>
        <taxon>Marchantiopsida</taxon>
        <taxon>Marchantiidae</taxon>
        <taxon>Marchantiales</taxon>
        <taxon>Ricciaceae</taxon>
        <taxon>Riccia</taxon>
    </lineage>
</organism>
<dbReference type="AlphaFoldDB" id="A0ABD1XT60"/>
<comment type="caution">
    <text evidence="3">The sequence shown here is derived from an EMBL/GenBank/DDBJ whole genome shotgun (WGS) entry which is preliminary data.</text>
</comment>
<gene>
    <name evidence="3" type="ORF">R1flu_023779</name>
</gene>
<evidence type="ECO:0000256" key="1">
    <source>
        <dbReference type="SAM" id="Coils"/>
    </source>
</evidence>
<dbReference type="Proteomes" id="UP001605036">
    <property type="component" value="Unassembled WGS sequence"/>
</dbReference>
<keyword evidence="4" id="KW-1185">Reference proteome</keyword>
<feature type="compositionally biased region" description="Basic and acidic residues" evidence="2">
    <location>
        <begin position="83"/>
        <end position="93"/>
    </location>
</feature>
<evidence type="ECO:0000256" key="2">
    <source>
        <dbReference type="SAM" id="MobiDB-lite"/>
    </source>
</evidence>
<name>A0ABD1XT60_9MARC</name>
<dbReference type="EMBL" id="JBHFFA010000007">
    <property type="protein sequence ID" value="KAL2612087.1"/>
    <property type="molecule type" value="Genomic_DNA"/>
</dbReference>
<keyword evidence="1" id="KW-0175">Coiled coil</keyword>
<proteinExistence type="predicted"/>
<feature type="coiled-coil region" evidence="1">
    <location>
        <begin position="11"/>
        <end position="43"/>
    </location>
</feature>
<protein>
    <submittedName>
        <fullName evidence="3">Uncharacterized protein</fullName>
    </submittedName>
</protein>
<accession>A0ABD1XT60</accession>
<evidence type="ECO:0000313" key="3">
    <source>
        <dbReference type="EMBL" id="KAL2612087.1"/>
    </source>
</evidence>
<reference evidence="3 4" key="1">
    <citation type="submission" date="2024-09" db="EMBL/GenBank/DDBJ databases">
        <title>Chromosome-scale assembly of Riccia fluitans.</title>
        <authorList>
            <person name="Paukszto L."/>
            <person name="Sawicki J."/>
            <person name="Karawczyk K."/>
            <person name="Piernik-Szablinska J."/>
            <person name="Szczecinska M."/>
            <person name="Mazdziarz M."/>
        </authorList>
    </citation>
    <scope>NUCLEOTIDE SEQUENCE [LARGE SCALE GENOMIC DNA]</scope>
    <source>
        <strain evidence="3">Rf_01</strain>
        <tissue evidence="3">Aerial parts of the thallus</tissue>
    </source>
</reference>
<evidence type="ECO:0000313" key="4">
    <source>
        <dbReference type="Proteomes" id="UP001605036"/>
    </source>
</evidence>
<feature type="region of interest" description="Disordered" evidence="2">
    <location>
        <begin position="45"/>
        <end position="100"/>
    </location>
</feature>